<dbReference type="EMBL" id="JAUKTV010000028">
    <property type="protein sequence ID" value="KAK0701420.1"/>
    <property type="molecule type" value="Genomic_DNA"/>
</dbReference>
<organism evidence="3 4">
    <name type="scientific">Apiosordaria backusii</name>
    <dbReference type="NCBI Taxonomy" id="314023"/>
    <lineage>
        <taxon>Eukaryota</taxon>
        <taxon>Fungi</taxon>
        <taxon>Dikarya</taxon>
        <taxon>Ascomycota</taxon>
        <taxon>Pezizomycotina</taxon>
        <taxon>Sordariomycetes</taxon>
        <taxon>Sordariomycetidae</taxon>
        <taxon>Sordariales</taxon>
        <taxon>Lasiosphaeriaceae</taxon>
        <taxon>Apiosordaria</taxon>
    </lineage>
</organism>
<dbReference type="AlphaFoldDB" id="A0AA40DFS2"/>
<protein>
    <submittedName>
        <fullName evidence="3">Uncharacterized protein</fullName>
    </submittedName>
</protein>
<feature type="region of interest" description="Disordered" evidence="1">
    <location>
        <begin position="95"/>
        <end position="149"/>
    </location>
</feature>
<keyword evidence="4" id="KW-1185">Reference proteome</keyword>
<comment type="caution">
    <text evidence="3">The sequence shown here is derived from an EMBL/GenBank/DDBJ whole genome shotgun (WGS) entry which is preliminary data.</text>
</comment>
<sequence length="149" mass="16367">MGLGLGITFYLGLTLAAAISIYRDGLGRQKRPNITKDVCGKFLTVLACIILGTLWPLWVVVFIIGGSLEYLFQGTETCCGVSFKILGNKLPKPVRKPTCKRVRPTQTPDDVERQAGRSDAVVDEQPARLEDIELPPYPGPAHIDNSSRR</sequence>
<keyword evidence="2" id="KW-0812">Transmembrane</keyword>
<accession>A0AA40DFS2</accession>
<gene>
    <name evidence="3" type="ORF">B0T21DRAFT_353689</name>
</gene>
<feature type="transmembrane region" description="Helical" evidence="2">
    <location>
        <begin position="42"/>
        <end position="64"/>
    </location>
</feature>
<evidence type="ECO:0000256" key="1">
    <source>
        <dbReference type="SAM" id="MobiDB-lite"/>
    </source>
</evidence>
<evidence type="ECO:0000256" key="2">
    <source>
        <dbReference type="SAM" id="Phobius"/>
    </source>
</evidence>
<keyword evidence="2" id="KW-1133">Transmembrane helix</keyword>
<dbReference type="Proteomes" id="UP001172159">
    <property type="component" value="Unassembled WGS sequence"/>
</dbReference>
<evidence type="ECO:0000313" key="4">
    <source>
        <dbReference type="Proteomes" id="UP001172159"/>
    </source>
</evidence>
<proteinExistence type="predicted"/>
<name>A0AA40DFS2_9PEZI</name>
<keyword evidence="2" id="KW-0472">Membrane</keyword>
<reference evidence="3" key="1">
    <citation type="submission" date="2023-06" db="EMBL/GenBank/DDBJ databases">
        <title>Genome-scale phylogeny and comparative genomics of the fungal order Sordariales.</title>
        <authorList>
            <consortium name="Lawrence Berkeley National Laboratory"/>
            <person name="Hensen N."/>
            <person name="Bonometti L."/>
            <person name="Westerberg I."/>
            <person name="Brannstrom I.O."/>
            <person name="Guillou S."/>
            <person name="Cros-Aarteil S."/>
            <person name="Calhoun S."/>
            <person name="Haridas S."/>
            <person name="Kuo A."/>
            <person name="Mondo S."/>
            <person name="Pangilinan J."/>
            <person name="Riley R."/>
            <person name="Labutti K."/>
            <person name="Andreopoulos B."/>
            <person name="Lipzen A."/>
            <person name="Chen C."/>
            <person name="Yanf M."/>
            <person name="Daum C."/>
            <person name="Ng V."/>
            <person name="Clum A."/>
            <person name="Steindorff A."/>
            <person name="Ohm R."/>
            <person name="Martin F."/>
            <person name="Silar P."/>
            <person name="Natvig D."/>
            <person name="Lalanne C."/>
            <person name="Gautier V."/>
            <person name="Ament-Velasquez S.L."/>
            <person name="Kruys A."/>
            <person name="Hutchinson M.I."/>
            <person name="Powell A.J."/>
            <person name="Barry K."/>
            <person name="Miller A.N."/>
            <person name="Grigoriev I.V."/>
            <person name="Debuchy R."/>
            <person name="Gladieux P."/>
            <person name="Thoren M.H."/>
            <person name="Johannesson H."/>
        </authorList>
    </citation>
    <scope>NUCLEOTIDE SEQUENCE</scope>
    <source>
        <strain evidence="3">CBS 540.89</strain>
    </source>
</reference>
<evidence type="ECO:0000313" key="3">
    <source>
        <dbReference type="EMBL" id="KAK0701420.1"/>
    </source>
</evidence>